<dbReference type="Pfam" id="PF00551">
    <property type="entry name" value="Formyl_trans_N"/>
    <property type="match status" value="1"/>
</dbReference>
<keyword evidence="3 5" id="KW-0808">Transferase</keyword>
<accession>A0A1G2AQV1</accession>
<dbReference type="STRING" id="1798540.A3B74_03975"/>
<evidence type="ECO:0000256" key="1">
    <source>
        <dbReference type="ARBA" id="ARBA00010699"/>
    </source>
</evidence>
<dbReference type="InterPro" id="IPR002376">
    <property type="entry name" value="Formyl_transf_N"/>
</dbReference>
<comment type="similarity">
    <text evidence="1 5">Belongs to the Fmt family.</text>
</comment>
<dbReference type="GO" id="GO:0005829">
    <property type="term" value="C:cytosol"/>
    <property type="evidence" value="ECO:0007669"/>
    <property type="project" value="TreeGrafter"/>
</dbReference>
<dbReference type="GO" id="GO:0004479">
    <property type="term" value="F:methionyl-tRNA formyltransferase activity"/>
    <property type="evidence" value="ECO:0007669"/>
    <property type="project" value="UniProtKB-UniRule"/>
</dbReference>
<feature type="domain" description="Formyl transferase N-terminal" evidence="6">
    <location>
        <begin position="4"/>
        <end position="166"/>
    </location>
</feature>
<dbReference type="SUPFAM" id="SSF50486">
    <property type="entry name" value="FMT C-terminal domain-like"/>
    <property type="match status" value="1"/>
</dbReference>
<evidence type="ECO:0000313" key="8">
    <source>
        <dbReference type="EMBL" id="OGY79015.1"/>
    </source>
</evidence>
<evidence type="ECO:0000259" key="7">
    <source>
        <dbReference type="Pfam" id="PF02911"/>
    </source>
</evidence>
<reference evidence="8 9" key="1">
    <citation type="journal article" date="2016" name="Nat. Commun.">
        <title>Thousands of microbial genomes shed light on interconnected biogeochemical processes in an aquifer system.</title>
        <authorList>
            <person name="Anantharaman K."/>
            <person name="Brown C.T."/>
            <person name="Hug L.A."/>
            <person name="Sharon I."/>
            <person name="Castelle C.J."/>
            <person name="Probst A.J."/>
            <person name="Thomas B.C."/>
            <person name="Singh A."/>
            <person name="Wilkins M.J."/>
            <person name="Karaoz U."/>
            <person name="Brodie E.L."/>
            <person name="Williams K.H."/>
            <person name="Hubbard S.S."/>
            <person name="Banfield J.F."/>
        </authorList>
    </citation>
    <scope>NUCLEOTIDE SEQUENCE [LARGE SCALE GENOMIC DNA]</scope>
</reference>
<dbReference type="Gene3D" id="3.40.50.12230">
    <property type="match status" value="1"/>
</dbReference>
<dbReference type="InterPro" id="IPR044135">
    <property type="entry name" value="Met-tRNA-FMT_C"/>
</dbReference>
<dbReference type="InterPro" id="IPR036477">
    <property type="entry name" value="Formyl_transf_N_sf"/>
</dbReference>
<evidence type="ECO:0000256" key="3">
    <source>
        <dbReference type="ARBA" id="ARBA00022679"/>
    </source>
</evidence>
<dbReference type="SUPFAM" id="SSF53328">
    <property type="entry name" value="Formyltransferase"/>
    <property type="match status" value="1"/>
</dbReference>
<dbReference type="InterPro" id="IPR011034">
    <property type="entry name" value="Formyl_transferase-like_C_sf"/>
</dbReference>
<keyword evidence="4 5" id="KW-0648">Protein biosynthesis</keyword>
<name>A0A1G2AQV1_9BACT</name>
<comment type="caution">
    <text evidence="8">The sequence shown here is derived from an EMBL/GenBank/DDBJ whole genome shotgun (WGS) entry which is preliminary data.</text>
</comment>
<evidence type="ECO:0000259" key="6">
    <source>
        <dbReference type="Pfam" id="PF00551"/>
    </source>
</evidence>
<feature type="domain" description="Formyl transferase C-terminal" evidence="7">
    <location>
        <begin position="205"/>
        <end position="289"/>
    </location>
</feature>
<dbReference type="HAMAP" id="MF_00182">
    <property type="entry name" value="Formyl_trans"/>
    <property type="match status" value="1"/>
</dbReference>
<dbReference type="Proteomes" id="UP000177165">
    <property type="component" value="Unassembled WGS sequence"/>
</dbReference>
<evidence type="ECO:0000256" key="2">
    <source>
        <dbReference type="ARBA" id="ARBA00012261"/>
    </source>
</evidence>
<proteinExistence type="inferred from homology"/>
<dbReference type="AlphaFoldDB" id="A0A1G2AQV1"/>
<comment type="catalytic activity">
    <reaction evidence="5">
        <text>L-methionyl-tRNA(fMet) + (6R)-10-formyltetrahydrofolate = N-formyl-L-methionyl-tRNA(fMet) + (6S)-5,6,7,8-tetrahydrofolate + H(+)</text>
        <dbReference type="Rhea" id="RHEA:24380"/>
        <dbReference type="Rhea" id="RHEA-COMP:9952"/>
        <dbReference type="Rhea" id="RHEA-COMP:9953"/>
        <dbReference type="ChEBI" id="CHEBI:15378"/>
        <dbReference type="ChEBI" id="CHEBI:57453"/>
        <dbReference type="ChEBI" id="CHEBI:78530"/>
        <dbReference type="ChEBI" id="CHEBI:78844"/>
        <dbReference type="ChEBI" id="CHEBI:195366"/>
        <dbReference type="EC" id="2.1.2.9"/>
    </reaction>
</comment>
<sequence length="302" mass="33375">MFSVLFFGTSEFAVPVLDALKFFGFQIALVITPPDKAKGRGRHIVFSPVKSYAVQHSLNSFQPRKLSAPDCVRYLTQYHFDIGIVASYGKIIPASILHVPTHGMINIHPSLLPALRGPAPIQYALLFGLTVTGVTFMLMDEGMDTGPVLFQRTMRIPARATFFMLSELLSRVAARDVPSVVTRYLTGELVSHAQGQNGVSYSKMLNKEAGQIRWENSAEKIDCMIRAFFPWPGAFTSWNGLHVKIIAAHPGSHGNLVIPCGDRTSLAIDTLQPAGKKSMSSSDFVRGYRRFLPSHAVLDRQR</sequence>
<dbReference type="InterPro" id="IPR041711">
    <property type="entry name" value="Met-tRNA-FMT_N"/>
</dbReference>
<feature type="binding site" evidence="5">
    <location>
        <begin position="110"/>
        <end position="113"/>
    </location>
    <ligand>
        <name>(6S)-5,6,7,8-tetrahydrofolate</name>
        <dbReference type="ChEBI" id="CHEBI:57453"/>
    </ligand>
</feature>
<dbReference type="EC" id="2.1.2.9" evidence="2 5"/>
<dbReference type="CDD" id="cd08704">
    <property type="entry name" value="Met_tRNA_FMT_C"/>
    <property type="match status" value="1"/>
</dbReference>
<dbReference type="NCBIfam" id="TIGR00460">
    <property type="entry name" value="fmt"/>
    <property type="match status" value="1"/>
</dbReference>
<dbReference type="PANTHER" id="PTHR11138">
    <property type="entry name" value="METHIONYL-TRNA FORMYLTRANSFERASE"/>
    <property type="match status" value="1"/>
</dbReference>
<dbReference type="EMBL" id="MHKB01000011">
    <property type="protein sequence ID" value="OGY79015.1"/>
    <property type="molecule type" value="Genomic_DNA"/>
</dbReference>
<gene>
    <name evidence="5" type="primary">fmt</name>
    <name evidence="8" type="ORF">A3B74_03975</name>
</gene>
<dbReference type="InterPro" id="IPR005793">
    <property type="entry name" value="Formyl_trans_C"/>
</dbReference>
<dbReference type="CDD" id="cd08646">
    <property type="entry name" value="FMT_core_Met-tRNA-FMT_N"/>
    <property type="match status" value="1"/>
</dbReference>
<protein>
    <recommendedName>
        <fullName evidence="2 5">Methionyl-tRNA formyltransferase</fullName>
        <ecNumber evidence="2 5">2.1.2.9</ecNumber>
    </recommendedName>
</protein>
<organism evidence="8 9">
    <name type="scientific">Candidatus Kerfeldbacteria bacterium RIFCSPHIGHO2_02_FULL_42_14</name>
    <dbReference type="NCBI Taxonomy" id="1798540"/>
    <lineage>
        <taxon>Bacteria</taxon>
        <taxon>Candidatus Kerfeldiibacteriota</taxon>
    </lineage>
</organism>
<dbReference type="Pfam" id="PF02911">
    <property type="entry name" value="Formyl_trans_C"/>
    <property type="match status" value="1"/>
</dbReference>
<dbReference type="InterPro" id="IPR005794">
    <property type="entry name" value="Fmt"/>
</dbReference>
<comment type="function">
    <text evidence="5">Attaches a formyl group to the free amino group of methionyl-tRNA(fMet). The formyl group appears to play a dual role in the initiator identity of N-formylmethionyl-tRNA by promoting its recognition by IF2 and preventing the misappropriation of this tRNA by the elongation apparatus.</text>
</comment>
<evidence type="ECO:0000256" key="5">
    <source>
        <dbReference type="HAMAP-Rule" id="MF_00182"/>
    </source>
</evidence>
<dbReference type="PANTHER" id="PTHR11138:SF5">
    <property type="entry name" value="METHIONYL-TRNA FORMYLTRANSFERASE, MITOCHONDRIAL"/>
    <property type="match status" value="1"/>
</dbReference>
<evidence type="ECO:0000256" key="4">
    <source>
        <dbReference type="ARBA" id="ARBA00022917"/>
    </source>
</evidence>
<evidence type="ECO:0000313" key="9">
    <source>
        <dbReference type="Proteomes" id="UP000177165"/>
    </source>
</evidence>